<dbReference type="InterPro" id="IPR036286">
    <property type="entry name" value="LexA/Signal_pep-like_sf"/>
</dbReference>
<keyword evidence="10" id="KW-1185">Reference proteome</keyword>
<evidence type="ECO:0000313" key="9">
    <source>
        <dbReference type="EMBL" id="AFD07914.1"/>
    </source>
</evidence>
<feature type="domain" description="Peptidase S26" evidence="8">
    <location>
        <begin position="303"/>
        <end position="348"/>
    </location>
</feature>
<keyword evidence="7" id="KW-0472">Membrane</keyword>
<dbReference type="NCBIfam" id="TIGR02227">
    <property type="entry name" value="sigpep_I_bact"/>
    <property type="match status" value="2"/>
</dbReference>
<evidence type="ECO:0000256" key="3">
    <source>
        <dbReference type="ARBA" id="ARBA00013208"/>
    </source>
</evidence>
<comment type="similarity">
    <text evidence="2 7">Belongs to the peptidase S26 family.</text>
</comment>
<reference evidence="9" key="1">
    <citation type="submission" date="2012-02" db="EMBL/GenBank/DDBJ databases">
        <title>The complete genome of Solitalea canadensis DSM 3403.</title>
        <authorList>
            <consortium name="US DOE Joint Genome Institute (JGI-PGF)"/>
            <person name="Lucas S."/>
            <person name="Copeland A."/>
            <person name="Lapidus A."/>
            <person name="Glavina del Rio T."/>
            <person name="Dalin E."/>
            <person name="Tice H."/>
            <person name="Bruce D."/>
            <person name="Goodwin L."/>
            <person name="Pitluck S."/>
            <person name="Peters L."/>
            <person name="Ovchinnikova G."/>
            <person name="Lu M."/>
            <person name="Kyrpides N."/>
            <person name="Mavromatis K."/>
            <person name="Ivanova N."/>
            <person name="Brettin T."/>
            <person name="Detter J.C."/>
            <person name="Han C."/>
            <person name="Larimer F."/>
            <person name="Land M."/>
            <person name="Hauser L."/>
            <person name="Markowitz V."/>
            <person name="Cheng J.-F."/>
            <person name="Hugenholtz P."/>
            <person name="Woyke T."/>
            <person name="Wu D."/>
            <person name="Spring S."/>
            <person name="Schroeder M."/>
            <person name="Kopitz M."/>
            <person name="Brambilla E."/>
            <person name="Klenk H.-P."/>
            <person name="Eisen J.A."/>
        </authorList>
    </citation>
    <scope>NUCLEOTIDE SEQUENCE</scope>
    <source>
        <strain evidence="9">DSM 3403</strain>
    </source>
</reference>
<evidence type="ECO:0000256" key="5">
    <source>
        <dbReference type="ARBA" id="ARBA00022801"/>
    </source>
</evidence>
<evidence type="ECO:0000256" key="4">
    <source>
        <dbReference type="ARBA" id="ARBA00019232"/>
    </source>
</evidence>
<dbReference type="STRING" id="929556.Solca_2891"/>
<dbReference type="eggNOG" id="COG0681">
    <property type="taxonomic scope" value="Bacteria"/>
</dbReference>
<dbReference type="InterPro" id="IPR019533">
    <property type="entry name" value="Peptidase_S26"/>
</dbReference>
<feature type="active site" evidence="6">
    <location>
        <position position="54"/>
    </location>
</feature>
<dbReference type="PANTHER" id="PTHR43390:SF1">
    <property type="entry name" value="CHLOROPLAST PROCESSING PEPTIDASE"/>
    <property type="match status" value="1"/>
</dbReference>
<comment type="subcellular location">
    <subcellularLocation>
        <location evidence="7">Membrane</location>
        <topology evidence="7">Single-pass type II membrane protein</topology>
    </subcellularLocation>
</comment>
<dbReference type="PRINTS" id="PR00727">
    <property type="entry name" value="LEADERPTASE"/>
</dbReference>
<dbReference type="AlphaFoldDB" id="H8KWC2"/>
<keyword evidence="7" id="KW-0645">Protease</keyword>
<proteinExistence type="inferred from homology"/>
<dbReference type="GO" id="GO:0006465">
    <property type="term" value="P:signal peptide processing"/>
    <property type="evidence" value="ECO:0007669"/>
    <property type="project" value="InterPro"/>
</dbReference>
<dbReference type="HOGENOM" id="CLU_028723_1_0_10"/>
<sequence length="370" mass="42071">MNLKFWKKNGTAAAENTKKKSAAREWTDAIIFAVVAATIIRTFFIEAYTIPTPSMEKSLLVGDFLFVSKVNYGPRTPMTPLAFPFAHHTILGMKAYSEAVQWDYHRIPGFQDIKNGDVVVFNYPADVDPATGQPRPVDKRENYIKRCIGIAGDTISVVKGEVYINGKLVPDQPKGQTDYTVQTDGTDFNRKTLQEMGVSGDKITERAYDLTMTPENADKIKQFSSVKSVNKFVYPDSIPDPGIYPQDPLHPGNVDNFSAVWIPKKGATIKLTKENIGYYRKVIQFYEKNDFKEDATGFTINGQKTDSYTFKMNYYFMMGDNRHNSLDSRFWGFVPEDHVVGKALFIWMSWDADGGFFSKIRWSRLFRGIH</sequence>
<evidence type="ECO:0000259" key="8">
    <source>
        <dbReference type="Pfam" id="PF10502"/>
    </source>
</evidence>
<accession>H8KWC2</accession>
<name>H8KWC2_SOLCM</name>
<dbReference type="Gene3D" id="2.10.109.10">
    <property type="entry name" value="Umud Fragment, subunit A"/>
    <property type="match status" value="2"/>
</dbReference>
<dbReference type="Pfam" id="PF10502">
    <property type="entry name" value="Peptidase_S26"/>
    <property type="match status" value="2"/>
</dbReference>
<protein>
    <recommendedName>
        <fullName evidence="4 7">Signal peptidase I</fullName>
        <ecNumber evidence="3 7">3.4.21.89</ecNumber>
    </recommendedName>
</protein>
<dbReference type="GO" id="GO:0004252">
    <property type="term" value="F:serine-type endopeptidase activity"/>
    <property type="evidence" value="ECO:0007669"/>
    <property type="project" value="InterPro"/>
</dbReference>
<organism evidence="9 10">
    <name type="scientific">Solitalea canadensis (strain ATCC 29591 / DSM 3403 / JCM 21819 / LMG 8368 / NBRC 15130 / NCIMB 12057 / USAM 9D)</name>
    <name type="common">Flexibacter canadensis</name>
    <dbReference type="NCBI Taxonomy" id="929556"/>
    <lineage>
        <taxon>Bacteria</taxon>
        <taxon>Pseudomonadati</taxon>
        <taxon>Bacteroidota</taxon>
        <taxon>Sphingobacteriia</taxon>
        <taxon>Sphingobacteriales</taxon>
        <taxon>Sphingobacteriaceae</taxon>
        <taxon>Solitalea</taxon>
    </lineage>
</organism>
<evidence type="ECO:0000313" key="10">
    <source>
        <dbReference type="Proteomes" id="UP000007590"/>
    </source>
</evidence>
<comment type="catalytic activity">
    <reaction evidence="1 7">
        <text>Cleavage of hydrophobic, N-terminal signal or leader sequences from secreted and periplasmic proteins.</text>
        <dbReference type="EC" id="3.4.21.89"/>
    </reaction>
</comment>
<evidence type="ECO:0000256" key="7">
    <source>
        <dbReference type="RuleBase" id="RU362042"/>
    </source>
</evidence>
<dbReference type="EC" id="3.4.21.89" evidence="3 7"/>
<keyword evidence="7" id="KW-0812">Transmembrane</keyword>
<keyword evidence="5 7" id="KW-0378">Hydrolase</keyword>
<gene>
    <name evidence="9" type="ordered locus">Solca_2891</name>
</gene>
<dbReference type="CDD" id="cd06530">
    <property type="entry name" value="S26_SPase_I"/>
    <property type="match status" value="2"/>
</dbReference>
<dbReference type="InterPro" id="IPR000223">
    <property type="entry name" value="Pept_S26A_signal_pept_1"/>
</dbReference>
<dbReference type="OrthoDB" id="9802919at2"/>
<dbReference type="PROSITE" id="PS00761">
    <property type="entry name" value="SPASE_I_3"/>
    <property type="match status" value="1"/>
</dbReference>
<dbReference type="Proteomes" id="UP000007590">
    <property type="component" value="Chromosome"/>
</dbReference>
<dbReference type="InterPro" id="IPR019758">
    <property type="entry name" value="Pept_S26A_signal_pept_1_CS"/>
</dbReference>
<evidence type="ECO:0000256" key="2">
    <source>
        <dbReference type="ARBA" id="ARBA00009370"/>
    </source>
</evidence>
<dbReference type="EMBL" id="CP003349">
    <property type="protein sequence ID" value="AFD07914.1"/>
    <property type="molecule type" value="Genomic_DNA"/>
</dbReference>
<dbReference type="SUPFAM" id="SSF51306">
    <property type="entry name" value="LexA/Signal peptidase"/>
    <property type="match status" value="1"/>
</dbReference>
<keyword evidence="7" id="KW-1133">Transmembrane helix</keyword>
<dbReference type="GO" id="GO:0016020">
    <property type="term" value="C:membrane"/>
    <property type="evidence" value="ECO:0007669"/>
    <property type="project" value="UniProtKB-SubCell"/>
</dbReference>
<dbReference type="KEGG" id="scn:Solca_2891"/>
<feature type="active site" evidence="6">
    <location>
        <position position="145"/>
    </location>
</feature>
<feature type="transmembrane region" description="Helical" evidence="7">
    <location>
        <begin position="29"/>
        <end position="50"/>
    </location>
</feature>
<evidence type="ECO:0000256" key="1">
    <source>
        <dbReference type="ARBA" id="ARBA00000677"/>
    </source>
</evidence>
<dbReference type="GO" id="GO:0009003">
    <property type="term" value="F:signal peptidase activity"/>
    <property type="evidence" value="ECO:0007669"/>
    <property type="project" value="UniProtKB-EC"/>
</dbReference>
<dbReference type="RefSeq" id="WP_014681141.1">
    <property type="nucleotide sequence ID" value="NC_017770.1"/>
</dbReference>
<dbReference type="PANTHER" id="PTHR43390">
    <property type="entry name" value="SIGNAL PEPTIDASE I"/>
    <property type="match status" value="1"/>
</dbReference>
<evidence type="ECO:0000256" key="6">
    <source>
        <dbReference type="PIRSR" id="PIRSR600223-1"/>
    </source>
</evidence>
<feature type="domain" description="Peptidase S26" evidence="8">
    <location>
        <begin position="24"/>
        <end position="181"/>
    </location>
</feature>